<dbReference type="PROSITE" id="PS50853">
    <property type="entry name" value="FN3"/>
    <property type="match status" value="1"/>
</dbReference>
<dbReference type="OMA" id="QTSCFTN"/>
<evidence type="ECO:0000313" key="14">
    <source>
        <dbReference type="Ensembl" id="ENSACLP00000016846.2"/>
    </source>
</evidence>
<feature type="chain" id="PRO_5044275427" description="Fibronectin type-III domain-containing protein" evidence="12">
    <location>
        <begin position="27"/>
        <end position="610"/>
    </location>
</feature>
<dbReference type="STRING" id="8154.ENSACLP00000016846"/>
<evidence type="ECO:0000256" key="12">
    <source>
        <dbReference type="SAM" id="SignalP"/>
    </source>
</evidence>
<reference evidence="14" key="3">
    <citation type="submission" date="2025-08" db="UniProtKB">
        <authorList>
            <consortium name="Ensembl"/>
        </authorList>
    </citation>
    <scope>IDENTIFICATION</scope>
</reference>
<evidence type="ECO:0000256" key="8">
    <source>
        <dbReference type="ARBA" id="ARBA00023170"/>
    </source>
</evidence>
<sequence length="610" mass="66961">MSHTTFAAMEVLLCSHLLIIIISVHAAHSHRLSHGLSCANDFYNNVSCTLNSSAVGPGADCWLSGVMTIWTHGSPALYIQKCKLEQHENSLFGCSIVFENKTLNPFKRLNFSVNCNGVLVEALINYRPVDCIIMNPPSAPNVSINGTDLYITWSPGEKILPYLSALYFHIQTKTSDQDWTEARDFKTPDKELRLALSELKGHGDVRVRVKTEKSGYNGHWSHWSPASSWKVNSSDNLGNNTNSVNGELGEHSAYLLSVLKASQFNLFIGNKCSWKKGCIQSASLSRQQSKGQLNMYICACSVCLLSVSEGFSLSSLVKMGLFGTVCFIIVVVLVVYKRCNTRGLLEGKAVPNPSKYFQSLHSVHEGNLKKWLNPLSVSESFFTAQPIDQISPVEVCEDFDVVPSTSPSSSSSSALLHFQNSDTSGIVNNSASSSIFSNRSYFTSSSSGGFACIDPTPAYFTYHDDFHPSFCPSLCGFPTYESLKREPQSPDSGFGIELEADNEEERYMEGGEQFLLDDHNIPFLILPVRFPPHTCPAFSPPTPPSLLVEPQMSSDSHQEDTPMTAASDDSSSAWLVPGAMCRSSSMPMEPGKTGYLTLKELQATFSNKSI</sequence>
<organism evidence="14 15">
    <name type="scientific">Astatotilapia calliptera</name>
    <name type="common">Eastern happy</name>
    <name type="synonym">Chromis callipterus</name>
    <dbReference type="NCBI Taxonomy" id="8154"/>
    <lineage>
        <taxon>Eukaryota</taxon>
        <taxon>Metazoa</taxon>
        <taxon>Chordata</taxon>
        <taxon>Craniata</taxon>
        <taxon>Vertebrata</taxon>
        <taxon>Euteleostomi</taxon>
        <taxon>Actinopterygii</taxon>
        <taxon>Neopterygii</taxon>
        <taxon>Teleostei</taxon>
        <taxon>Neoteleostei</taxon>
        <taxon>Acanthomorphata</taxon>
        <taxon>Ovalentaria</taxon>
        <taxon>Cichlomorphae</taxon>
        <taxon>Cichliformes</taxon>
        <taxon>Cichlidae</taxon>
        <taxon>African cichlids</taxon>
        <taxon>Pseudocrenilabrinae</taxon>
        <taxon>Haplochromini</taxon>
        <taxon>Astatotilapia</taxon>
    </lineage>
</organism>
<name>A0A3P8PIH0_ASTCA</name>
<dbReference type="Gene3D" id="2.60.40.10">
    <property type="entry name" value="Immunoglobulins"/>
    <property type="match status" value="2"/>
</dbReference>
<dbReference type="GO" id="GO:0016064">
    <property type="term" value="P:immunoglobulin mediated immune response"/>
    <property type="evidence" value="ECO:0007669"/>
    <property type="project" value="TreeGrafter"/>
</dbReference>
<keyword evidence="3 11" id="KW-0812">Transmembrane</keyword>
<dbReference type="GO" id="GO:0009897">
    <property type="term" value="C:external side of plasma membrane"/>
    <property type="evidence" value="ECO:0007669"/>
    <property type="project" value="TreeGrafter"/>
</dbReference>
<evidence type="ECO:0000256" key="4">
    <source>
        <dbReference type="ARBA" id="ARBA00022729"/>
    </source>
</evidence>
<keyword evidence="4 12" id="KW-0732">Signal</keyword>
<gene>
    <name evidence="14" type="primary">IL2RB</name>
</gene>
<reference evidence="14" key="4">
    <citation type="submission" date="2025-09" db="UniProtKB">
        <authorList>
            <consortium name="Ensembl"/>
        </authorList>
    </citation>
    <scope>IDENTIFICATION</scope>
</reference>
<dbReference type="GO" id="GO:0004896">
    <property type="term" value="F:cytokine receptor activity"/>
    <property type="evidence" value="ECO:0007669"/>
    <property type="project" value="TreeGrafter"/>
</dbReference>
<keyword evidence="15" id="KW-1185">Reference proteome</keyword>
<evidence type="ECO:0000256" key="7">
    <source>
        <dbReference type="ARBA" id="ARBA00023157"/>
    </source>
</evidence>
<proteinExistence type="inferred from homology"/>
<accession>A0A3P8PIH0</accession>
<evidence type="ECO:0000259" key="13">
    <source>
        <dbReference type="PROSITE" id="PS50853"/>
    </source>
</evidence>
<keyword evidence="9" id="KW-0325">Glycoprotein</keyword>
<dbReference type="InterPro" id="IPR036116">
    <property type="entry name" value="FN3_sf"/>
</dbReference>
<dbReference type="InterPro" id="IPR003961">
    <property type="entry name" value="FN3_dom"/>
</dbReference>
<feature type="transmembrane region" description="Helical" evidence="11">
    <location>
        <begin position="319"/>
        <end position="336"/>
    </location>
</feature>
<dbReference type="PANTHER" id="PTHR23037">
    <property type="entry name" value="CYTOKINE RECEPTOR"/>
    <property type="match status" value="1"/>
</dbReference>
<evidence type="ECO:0000256" key="2">
    <source>
        <dbReference type="ARBA" id="ARBA00008280"/>
    </source>
</evidence>
<keyword evidence="6 11" id="KW-0472">Membrane</keyword>
<dbReference type="Ensembl" id="ENSACLT00000017255.2">
    <property type="protein sequence ID" value="ENSACLP00000016846.2"/>
    <property type="gene ID" value="ENSACLG00000011466.2"/>
</dbReference>
<dbReference type="SUPFAM" id="SSF49265">
    <property type="entry name" value="Fibronectin type III"/>
    <property type="match status" value="1"/>
</dbReference>
<evidence type="ECO:0000256" key="3">
    <source>
        <dbReference type="ARBA" id="ARBA00022692"/>
    </source>
</evidence>
<evidence type="ECO:0000256" key="6">
    <source>
        <dbReference type="ARBA" id="ARBA00023136"/>
    </source>
</evidence>
<dbReference type="PANTHER" id="PTHR23037:SF22">
    <property type="entry name" value="CYTOKINE RECEPTOR COMMON SUBUNIT BETA"/>
    <property type="match status" value="1"/>
</dbReference>
<dbReference type="Pfam" id="PF18707">
    <property type="entry name" value="IL2RB_N1"/>
    <property type="match status" value="1"/>
</dbReference>
<reference evidence="14 15" key="1">
    <citation type="submission" date="2018-05" db="EMBL/GenBank/DDBJ databases">
        <authorList>
            <person name="Datahose"/>
        </authorList>
    </citation>
    <scope>NUCLEOTIDE SEQUENCE</scope>
</reference>
<dbReference type="GeneTree" id="ENSGT00940000177422"/>
<dbReference type="AlphaFoldDB" id="A0A3P8PIH0"/>
<keyword evidence="7" id="KW-1015">Disulfide bond</keyword>
<protein>
    <recommendedName>
        <fullName evidence="13">Fibronectin type-III domain-containing protein</fullName>
    </recommendedName>
</protein>
<dbReference type="InterPro" id="IPR040951">
    <property type="entry name" value="IL2RB_N1"/>
</dbReference>
<keyword evidence="5 11" id="KW-1133">Transmembrane helix</keyword>
<feature type="region of interest" description="Disordered" evidence="10">
    <location>
        <begin position="540"/>
        <end position="570"/>
    </location>
</feature>
<comment type="similarity">
    <text evidence="2">Belongs to the type I cytokine receptor family. Type 4 subfamily.</text>
</comment>
<evidence type="ECO:0000256" key="5">
    <source>
        <dbReference type="ARBA" id="ARBA00022989"/>
    </source>
</evidence>
<evidence type="ECO:0000256" key="1">
    <source>
        <dbReference type="ARBA" id="ARBA00004479"/>
    </source>
</evidence>
<dbReference type="InterPro" id="IPR013783">
    <property type="entry name" value="Ig-like_fold"/>
</dbReference>
<evidence type="ECO:0000313" key="15">
    <source>
        <dbReference type="Proteomes" id="UP000265100"/>
    </source>
</evidence>
<dbReference type="Bgee" id="ENSACLG00000011466">
    <property type="expression patterns" value="Expressed in spleen and 3 other cell types or tissues"/>
</dbReference>
<evidence type="ECO:0000256" key="11">
    <source>
        <dbReference type="SAM" id="Phobius"/>
    </source>
</evidence>
<keyword evidence="8" id="KW-0675">Receptor</keyword>
<reference evidence="15" key="2">
    <citation type="submission" date="2023-03" db="EMBL/GenBank/DDBJ databases">
        <authorList>
            <consortium name="Wellcome Sanger Institute Data Sharing"/>
        </authorList>
    </citation>
    <scope>NUCLEOTIDE SEQUENCE [LARGE SCALE GENOMIC DNA]</scope>
</reference>
<evidence type="ECO:0000256" key="10">
    <source>
        <dbReference type="SAM" id="MobiDB-lite"/>
    </source>
</evidence>
<feature type="signal peptide" evidence="12">
    <location>
        <begin position="1"/>
        <end position="26"/>
    </location>
</feature>
<evidence type="ECO:0000256" key="9">
    <source>
        <dbReference type="ARBA" id="ARBA00023180"/>
    </source>
</evidence>
<feature type="domain" description="Fibronectin type-III" evidence="13">
    <location>
        <begin position="136"/>
        <end position="231"/>
    </location>
</feature>
<comment type="subcellular location">
    <subcellularLocation>
        <location evidence="1">Membrane</location>
        <topology evidence="1">Single-pass type I membrane protein</topology>
    </subcellularLocation>
</comment>
<dbReference type="Proteomes" id="UP000265100">
    <property type="component" value="Chromosome 4"/>
</dbReference>